<comment type="subcellular location">
    <subcellularLocation>
        <location evidence="1">Membrane</location>
        <topology evidence="1">Multi-pass membrane protein</topology>
    </subcellularLocation>
</comment>
<feature type="transmembrane region" description="Helical" evidence="5">
    <location>
        <begin position="353"/>
        <end position="375"/>
    </location>
</feature>
<dbReference type="InterPro" id="IPR020846">
    <property type="entry name" value="MFS_dom"/>
</dbReference>
<dbReference type="GO" id="GO:0022857">
    <property type="term" value="F:transmembrane transporter activity"/>
    <property type="evidence" value="ECO:0007669"/>
    <property type="project" value="InterPro"/>
</dbReference>
<dbReference type="GO" id="GO:0016020">
    <property type="term" value="C:membrane"/>
    <property type="evidence" value="ECO:0007669"/>
    <property type="project" value="UniProtKB-SubCell"/>
</dbReference>
<keyword evidence="3 5" id="KW-1133">Transmembrane helix</keyword>
<evidence type="ECO:0000256" key="2">
    <source>
        <dbReference type="ARBA" id="ARBA00022692"/>
    </source>
</evidence>
<feature type="transmembrane region" description="Helical" evidence="5">
    <location>
        <begin position="131"/>
        <end position="158"/>
    </location>
</feature>
<keyword evidence="8" id="KW-1185">Reference proteome</keyword>
<dbReference type="SUPFAM" id="SSF103473">
    <property type="entry name" value="MFS general substrate transporter"/>
    <property type="match status" value="1"/>
</dbReference>
<keyword evidence="2 5" id="KW-0812">Transmembrane</keyword>
<gene>
    <name evidence="7" type="ORF">PHYEVI_LOCUS11753</name>
</gene>
<dbReference type="AlphaFoldDB" id="A0A9N9U080"/>
<feature type="transmembrane region" description="Helical" evidence="5">
    <location>
        <begin position="259"/>
        <end position="277"/>
    </location>
</feature>
<evidence type="ECO:0000313" key="8">
    <source>
        <dbReference type="Proteomes" id="UP001153712"/>
    </source>
</evidence>
<evidence type="ECO:0000256" key="5">
    <source>
        <dbReference type="SAM" id="Phobius"/>
    </source>
</evidence>
<dbReference type="PROSITE" id="PS50850">
    <property type="entry name" value="MFS"/>
    <property type="match status" value="1"/>
</dbReference>
<evidence type="ECO:0000256" key="4">
    <source>
        <dbReference type="ARBA" id="ARBA00023136"/>
    </source>
</evidence>
<keyword evidence="4 5" id="KW-0472">Membrane</keyword>
<feature type="transmembrane region" description="Helical" evidence="5">
    <location>
        <begin position="199"/>
        <end position="219"/>
    </location>
</feature>
<dbReference type="PANTHER" id="PTHR23507">
    <property type="entry name" value="ZGC:174356"/>
    <property type="match status" value="1"/>
</dbReference>
<feature type="domain" description="Major facilitator superfamily (MFS) profile" evidence="6">
    <location>
        <begin position="12"/>
        <end position="445"/>
    </location>
</feature>
<accession>A0A9N9U080</accession>
<dbReference type="InterPro" id="IPR011701">
    <property type="entry name" value="MFS"/>
</dbReference>
<feature type="transmembrane region" description="Helical" evidence="5">
    <location>
        <begin position="297"/>
        <end position="320"/>
    </location>
</feature>
<feature type="transmembrane region" description="Helical" evidence="5">
    <location>
        <begin position="387"/>
        <end position="408"/>
    </location>
</feature>
<evidence type="ECO:0000256" key="1">
    <source>
        <dbReference type="ARBA" id="ARBA00004141"/>
    </source>
</evidence>
<dbReference type="Proteomes" id="UP001153712">
    <property type="component" value="Chromosome 9"/>
</dbReference>
<evidence type="ECO:0000313" key="7">
    <source>
        <dbReference type="EMBL" id="CAG9865521.1"/>
    </source>
</evidence>
<sequence>MNWYKNITFEVPLFLCFFSYLLIGSLLTNLIYYRTCYNILGQDEYLCNELGKETNEKDVKRLETEVQLSGNIILMVMEMMQSLVPITTNMFISSWSDIYGRKPVLLLVLSGMTLSMVLYGILICVKQLSPWLFLAGSIPAMLCGGLPTYLSVTLAYINDTSTAESRGIRMAVFEAVMTVGMFIGTLSSSYLLYATNYQTCFFISAGLIGLGLLYTVFLLPESLVFEELEENTNQRVCHYKIITGIFETAFKKREGRQRALLFLILAVLTATNFVTNGERTVKFPFLREKLHWTLVKNNVFTSISMVLNMASTVAGVYFFYKLLDIQASLLCFLGLISNAMGSFFLGIAINDCYIYGATSIGLFGTIVTPLLRTELGDFIPAQEMGKIFGLISAIGGITSLAATSSYTFFYNATIEINTSLFNFISMGLYIISAGIVLVIVVLERNLPEKGRGHEIEALYSH</sequence>
<organism evidence="7 8">
    <name type="scientific">Phyllotreta striolata</name>
    <name type="common">Striped flea beetle</name>
    <name type="synonym">Crioceris striolata</name>
    <dbReference type="NCBI Taxonomy" id="444603"/>
    <lineage>
        <taxon>Eukaryota</taxon>
        <taxon>Metazoa</taxon>
        <taxon>Ecdysozoa</taxon>
        <taxon>Arthropoda</taxon>
        <taxon>Hexapoda</taxon>
        <taxon>Insecta</taxon>
        <taxon>Pterygota</taxon>
        <taxon>Neoptera</taxon>
        <taxon>Endopterygota</taxon>
        <taxon>Coleoptera</taxon>
        <taxon>Polyphaga</taxon>
        <taxon>Cucujiformia</taxon>
        <taxon>Chrysomeloidea</taxon>
        <taxon>Chrysomelidae</taxon>
        <taxon>Galerucinae</taxon>
        <taxon>Alticini</taxon>
        <taxon>Phyllotreta</taxon>
    </lineage>
</organism>
<reference evidence="7" key="1">
    <citation type="submission" date="2022-01" db="EMBL/GenBank/DDBJ databases">
        <authorList>
            <person name="King R."/>
        </authorList>
    </citation>
    <scope>NUCLEOTIDE SEQUENCE</scope>
</reference>
<feature type="transmembrane region" description="Helical" evidence="5">
    <location>
        <begin position="327"/>
        <end position="347"/>
    </location>
</feature>
<dbReference type="Pfam" id="PF07690">
    <property type="entry name" value="MFS_1"/>
    <property type="match status" value="1"/>
</dbReference>
<evidence type="ECO:0000256" key="3">
    <source>
        <dbReference type="ARBA" id="ARBA00022989"/>
    </source>
</evidence>
<dbReference type="EMBL" id="OU900102">
    <property type="protein sequence ID" value="CAG9865521.1"/>
    <property type="molecule type" value="Genomic_DNA"/>
</dbReference>
<protein>
    <recommendedName>
        <fullName evidence="6">Major facilitator superfamily (MFS) profile domain-containing protein</fullName>
    </recommendedName>
</protein>
<dbReference type="PANTHER" id="PTHR23507:SF39">
    <property type="entry name" value="GH23453P-RELATED"/>
    <property type="match status" value="1"/>
</dbReference>
<name>A0A9N9U080_PHYSR</name>
<dbReference type="OrthoDB" id="430300at2759"/>
<dbReference type="InterPro" id="IPR036259">
    <property type="entry name" value="MFS_trans_sf"/>
</dbReference>
<proteinExistence type="predicted"/>
<dbReference type="Gene3D" id="1.20.1250.20">
    <property type="entry name" value="MFS general substrate transporter like domains"/>
    <property type="match status" value="1"/>
</dbReference>
<feature type="transmembrane region" description="Helical" evidence="5">
    <location>
        <begin position="420"/>
        <end position="442"/>
    </location>
</feature>
<feature type="transmembrane region" description="Helical" evidence="5">
    <location>
        <begin position="12"/>
        <end position="33"/>
    </location>
</feature>
<feature type="transmembrane region" description="Helical" evidence="5">
    <location>
        <begin position="170"/>
        <end position="193"/>
    </location>
</feature>
<feature type="transmembrane region" description="Helical" evidence="5">
    <location>
        <begin position="104"/>
        <end position="125"/>
    </location>
</feature>
<evidence type="ECO:0000259" key="6">
    <source>
        <dbReference type="PROSITE" id="PS50850"/>
    </source>
</evidence>